<dbReference type="AlphaFoldDB" id="T1I968"/>
<dbReference type="Gene3D" id="3.40.50.150">
    <property type="entry name" value="Vaccinia Virus protein VP39"/>
    <property type="match status" value="1"/>
</dbReference>
<dbReference type="OMA" id="HENERDE"/>
<feature type="domain" description="Methyltransferase" evidence="1">
    <location>
        <begin position="34"/>
        <end position="160"/>
    </location>
</feature>
<organism evidence="2 3">
    <name type="scientific">Rhodnius prolixus</name>
    <name type="common">Triatomid bug</name>
    <dbReference type="NCBI Taxonomy" id="13249"/>
    <lineage>
        <taxon>Eukaryota</taxon>
        <taxon>Metazoa</taxon>
        <taxon>Ecdysozoa</taxon>
        <taxon>Arthropoda</taxon>
        <taxon>Hexapoda</taxon>
        <taxon>Insecta</taxon>
        <taxon>Pterygota</taxon>
        <taxon>Neoptera</taxon>
        <taxon>Paraneoptera</taxon>
        <taxon>Hemiptera</taxon>
        <taxon>Heteroptera</taxon>
        <taxon>Panheteroptera</taxon>
        <taxon>Cimicomorpha</taxon>
        <taxon>Reduviidae</taxon>
        <taxon>Triatominae</taxon>
        <taxon>Rhodnius</taxon>
    </lineage>
</organism>
<dbReference type="InParanoid" id="T1I968"/>
<dbReference type="InterPro" id="IPR029063">
    <property type="entry name" value="SAM-dependent_MTases_sf"/>
</dbReference>
<protein>
    <submittedName>
        <fullName evidence="2">Methyltranfer_dom domain-containing protein</fullName>
    </submittedName>
</protein>
<evidence type="ECO:0000313" key="3">
    <source>
        <dbReference type="Proteomes" id="UP000015103"/>
    </source>
</evidence>
<dbReference type="STRING" id="13249.T1I968"/>
<name>T1I968_RHOPR</name>
<dbReference type="Pfam" id="PF13847">
    <property type="entry name" value="Methyltransf_31"/>
    <property type="match status" value="1"/>
</dbReference>
<dbReference type="PANTHER" id="PTHR43861">
    <property type="entry name" value="TRANS-ACONITATE 2-METHYLTRANSFERASE-RELATED"/>
    <property type="match status" value="1"/>
</dbReference>
<dbReference type="HOGENOM" id="CLU_957495_0_0_1"/>
<evidence type="ECO:0000259" key="1">
    <source>
        <dbReference type="Pfam" id="PF13847"/>
    </source>
</evidence>
<dbReference type="InterPro" id="IPR025714">
    <property type="entry name" value="Methyltranfer_dom"/>
</dbReference>
<dbReference type="VEuPathDB" id="VectorBase:RPRC012840"/>
<dbReference type="Proteomes" id="UP000015103">
    <property type="component" value="Unassembled WGS sequence"/>
</dbReference>
<accession>T1I968</accession>
<evidence type="ECO:0000313" key="2">
    <source>
        <dbReference type="EnsemblMetazoa" id="RPRC012840-PA"/>
    </source>
</evidence>
<dbReference type="PANTHER" id="PTHR43861:SF1">
    <property type="entry name" value="TRANS-ACONITATE 2-METHYLTRANSFERASE"/>
    <property type="match status" value="1"/>
</dbReference>
<dbReference type="EMBL" id="ACPB03003210">
    <property type="status" value="NOT_ANNOTATED_CDS"/>
    <property type="molecule type" value="Genomic_DNA"/>
</dbReference>
<dbReference type="CDD" id="cd02440">
    <property type="entry name" value="AdoMet_MTases"/>
    <property type="match status" value="1"/>
</dbReference>
<dbReference type="SUPFAM" id="SSF53335">
    <property type="entry name" value="S-adenosyl-L-methionine-dependent methyltransferases"/>
    <property type="match status" value="1"/>
</dbReference>
<reference evidence="2" key="1">
    <citation type="submission" date="2015-05" db="UniProtKB">
        <authorList>
            <consortium name="EnsemblMetazoa"/>
        </authorList>
    </citation>
    <scope>IDENTIFICATION</scope>
</reference>
<keyword evidence="3" id="KW-1185">Reference proteome</keyword>
<proteinExistence type="predicted"/>
<dbReference type="EnsemblMetazoa" id="RPRC012840-RA">
    <property type="protein sequence ID" value="RPRC012840-PA"/>
    <property type="gene ID" value="RPRC012840"/>
</dbReference>
<sequence>MAMRDPQTYHKYCEIAAQMDREVLSYIKDQMSLDDKEHVLDVGCGPGINTYRNMATFLPRGSTVTGVDISSEMVEFAEKHYSSPSMKFRKLDITDSNLWPTWRKEEFSKVFSFFTLHRVLNQRKAYENMYNLLRPGGEIITVTPIEDGLDILAPYLARLPKYAKYADKIKQMNVQYNPSENDFNETKNIMEGLGFKIKIYKTMIKTFCAPSIDYVVEANLIEEAYPPPSVWFYKIRYLILLYPYSCIVLIAKLSKFIFSVSKNIANLFIFKALKFQPLRALFDQPKSICFL</sequence>